<comment type="caution">
    <text evidence="1">The sequence shown here is derived from an EMBL/GenBank/DDBJ whole genome shotgun (WGS) entry which is preliminary data.</text>
</comment>
<dbReference type="AlphaFoldDB" id="A0AAD4BF03"/>
<dbReference type="Proteomes" id="UP001194468">
    <property type="component" value="Unassembled WGS sequence"/>
</dbReference>
<gene>
    <name evidence="1" type="ORF">L210DRAFT_236787</name>
</gene>
<sequence length="72" mass="8578">TRPASVNESWTSLPTLHIWVRAFLFHLYLFSSKALGCWRNSSPFHHQFSRRAWHHNMHFFRVLLDLSSLKAV</sequence>
<organism evidence="1 2">
    <name type="scientific">Boletus edulis BED1</name>
    <dbReference type="NCBI Taxonomy" id="1328754"/>
    <lineage>
        <taxon>Eukaryota</taxon>
        <taxon>Fungi</taxon>
        <taxon>Dikarya</taxon>
        <taxon>Basidiomycota</taxon>
        <taxon>Agaricomycotina</taxon>
        <taxon>Agaricomycetes</taxon>
        <taxon>Agaricomycetidae</taxon>
        <taxon>Boletales</taxon>
        <taxon>Boletineae</taxon>
        <taxon>Boletaceae</taxon>
        <taxon>Boletoideae</taxon>
        <taxon>Boletus</taxon>
    </lineage>
</organism>
<name>A0AAD4BF03_BOLED</name>
<protein>
    <submittedName>
        <fullName evidence="1">Uncharacterized protein</fullName>
    </submittedName>
</protein>
<keyword evidence="2" id="KW-1185">Reference proteome</keyword>
<feature type="non-terminal residue" evidence="1">
    <location>
        <position position="1"/>
    </location>
</feature>
<evidence type="ECO:0000313" key="2">
    <source>
        <dbReference type="Proteomes" id="UP001194468"/>
    </source>
</evidence>
<accession>A0AAD4BF03</accession>
<evidence type="ECO:0000313" key="1">
    <source>
        <dbReference type="EMBL" id="KAF8426164.1"/>
    </source>
</evidence>
<reference evidence="1" key="1">
    <citation type="submission" date="2019-10" db="EMBL/GenBank/DDBJ databases">
        <authorList>
            <consortium name="DOE Joint Genome Institute"/>
            <person name="Kuo A."/>
            <person name="Miyauchi S."/>
            <person name="Kiss E."/>
            <person name="Drula E."/>
            <person name="Kohler A."/>
            <person name="Sanchez-Garcia M."/>
            <person name="Andreopoulos B."/>
            <person name="Barry K.W."/>
            <person name="Bonito G."/>
            <person name="Buee M."/>
            <person name="Carver A."/>
            <person name="Chen C."/>
            <person name="Cichocki N."/>
            <person name="Clum A."/>
            <person name="Culley D."/>
            <person name="Crous P.W."/>
            <person name="Fauchery L."/>
            <person name="Girlanda M."/>
            <person name="Hayes R."/>
            <person name="Keri Z."/>
            <person name="LaButti K."/>
            <person name="Lipzen A."/>
            <person name="Lombard V."/>
            <person name="Magnuson J."/>
            <person name="Maillard F."/>
            <person name="Morin E."/>
            <person name="Murat C."/>
            <person name="Nolan M."/>
            <person name="Ohm R."/>
            <person name="Pangilinan J."/>
            <person name="Pereira M."/>
            <person name="Perotto S."/>
            <person name="Peter M."/>
            <person name="Riley R."/>
            <person name="Sitrit Y."/>
            <person name="Stielow B."/>
            <person name="Szollosi G."/>
            <person name="Zifcakova L."/>
            <person name="Stursova M."/>
            <person name="Spatafora J.W."/>
            <person name="Tedersoo L."/>
            <person name="Vaario L.-M."/>
            <person name="Yamada A."/>
            <person name="Yan M."/>
            <person name="Wang P."/>
            <person name="Xu J."/>
            <person name="Bruns T."/>
            <person name="Baldrian P."/>
            <person name="Vilgalys R."/>
            <person name="Henrissat B."/>
            <person name="Grigoriev I.V."/>
            <person name="Hibbett D."/>
            <person name="Nagy L.G."/>
            <person name="Martin F.M."/>
        </authorList>
    </citation>
    <scope>NUCLEOTIDE SEQUENCE</scope>
    <source>
        <strain evidence="1">BED1</strain>
    </source>
</reference>
<proteinExistence type="predicted"/>
<dbReference type="EMBL" id="WHUW01000088">
    <property type="protein sequence ID" value="KAF8426164.1"/>
    <property type="molecule type" value="Genomic_DNA"/>
</dbReference>
<reference evidence="1" key="2">
    <citation type="journal article" date="2020" name="Nat. Commun.">
        <title>Large-scale genome sequencing of mycorrhizal fungi provides insights into the early evolution of symbiotic traits.</title>
        <authorList>
            <person name="Miyauchi S."/>
            <person name="Kiss E."/>
            <person name="Kuo A."/>
            <person name="Drula E."/>
            <person name="Kohler A."/>
            <person name="Sanchez-Garcia M."/>
            <person name="Morin E."/>
            <person name="Andreopoulos B."/>
            <person name="Barry K.W."/>
            <person name="Bonito G."/>
            <person name="Buee M."/>
            <person name="Carver A."/>
            <person name="Chen C."/>
            <person name="Cichocki N."/>
            <person name="Clum A."/>
            <person name="Culley D."/>
            <person name="Crous P.W."/>
            <person name="Fauchery L."/>
            <person name="Girlanda M."/>
            <person name="Hayes R.D."/>
            <person name="Keri Z."/>
            <person name="LaButti K."/>
            <person name="Lipzen A."/>
            <person name="Lombard V."/>
            <person name="Magnuson J."/>
            <person name="Maillard F."/>
            <person name="Murat C."/>
            <person name="Nolan M."/>
            <person name="Ohm R.A."/>
            <person name="Pangilinan J."/>
            <person name="Pereira M.F."/>
            <person name="Perotto S."/>
            <person name="Peter M."/>
            <person name="Pfister S."/>
            <person name="Riley R."/>
            <person name="Sitrit Y."/>
            <person name="Stielow J.B."/>
            <person name="Szollosi G."/>
            <person name="Zifcakova L."/>
            <person name="Stursova M."/>
            <person name="Spatafora J.W."/>
            <person name="Tedersoo L."/>
            <person name="Vaario L.M."/>
            <person name="Yamada A."/>
            <person name="Yan M."/>
            <person name="Wang P."/>
            <person name="Xu J."/>
            <person name="Bruns T."/>
            <person name="Baldrian P."/>
            <person name="Vilgalys R."/>
            <person name="Dunand C."/>
            <person name="Henrissat B."/>
            <person name="Grigoriev I.V."/>
            <person name="Hibbett D."/>
            <person name="Nagy L.G."/>
            <person name="Martin F.M."/>
        </authorList>
    </citation>
    <scope>NUCLEOTIDE SEQUENCE</scope>
    <source>
        <strain evidence="1">BED1</strain>
    </source>
</reference>